<keyword evidence="1" id="KW-0378">Hydrolase</keyword>
<dbReference type="InterPro" id="IPR013103">
    <property type="entry name" value="RVT_2"/>
</dbReference>
<dbReference type="InterPro" id="IPR036875">
    <property type="entry name" value="Znf_CCHC_sf"/>
</dbReference>
<keyword evidence="2" id="KW-0479">Metal-binding</keyword>
<reference evidence="5" key="1">
    <citation type="submission" date="2018-02" db="EMBL/GenBank/DDBJ databases">
        <authorList>
            <person name="Cohen D.B."/>
            <person name="Kent A.D."/>
        </authorList>
    </citation>
    <scope>NUCLEOTIDE SEQUENCE</scope>
</reference>
<evidence type="ECO:0000256" key="3">
    <source>
        <dbReference type="SAM" id="MobiDB-lite"/>
    </source>
</evidence>
<protein>
    <recommendedName>
        <fullName evidence="4">CCHC-type domain-containing protein</fullName>
    </recommendedName>
</protein>
<accession>A0A2N9HY05</accession>
<dbReference type="InterPro" id="IPR043502">
    <property type="entry name" value="DNA/RNA_pol_sf"/>
</dbReference>
<evidence type="ECO:0000256" key="2">
    <source>
        <dbReference type="PROSITE-ProRule" id="PRU00047"/>
    </source>
</evidence>
<dbReference type="PANTHER" id="PTHR11439">
    <property type="entry name" value="GAG-POL-RELATED RETROTRANSPOSON"/>
    <property type="match status" value="1"/>
</dbReference>
<evidence type="ECO:0000313" key="5">
    <source>
        <dbReference type="EMBL" id="SPD16561.1"/>
    </source>
</evidence>
<keyword evidence="1" id="KW-0064">Aspartyl protease</keyword>
<feature type="domain" description="CCHC-type" evidence="4">
    <location>
        <begin position="289"/>
        <end position="305"/>
    </location>
</feature>
<dbReference type="Pfam" id="PF22936">
    <property type="entry name" value="Pol_BBD"/>
    <property type="match status" value="1"/>
</dbReference>
<feature type="compositionally biased region" description="Low complexity" evidence="3">
    <location>
        <begin position="534"/>
        <end position="550"/>
    </location>
</feature>
<dbReference type="EMBL" id="OIVN01004301">
    <property type="protein sequence ID" value="SPD16561.1"/>
    <property type="molecule type" value="Genomic_DNA"/>
</dbReference>
<dbReference type="CDD" id="cd09272">
    <property type="entry name" value="RNase_HI_RT_Ty1"/>
    <property type="match status" value="1"/>
</dbReference>
<dbReference type="SMART" id="SM00343">
    <property type="entry name" value="ZnF_C2HC"/>
    <property type="match status" value="1"/>
</dbReference>
<dbReference type="InterPro" id="IPR057670">
    <property type="entry name" value="SH3_retrovirus"/>
</dbReference>
<keyword evidence="2" id="KW-0863">Zinc-finger</keyword>
<dbReference type="PANTHER" id="PTHR11439:SF517">
    <property type="entry name" value="CYSTEINE-RICH RLK (RECEPTOR-LIKE PROTEIN KINASE) 8"/>
    <property type="match status" value="1"/>
</dbReference>
<evidence type="ECO:0000259" key="4">
    <source>
        <dbReference type="PROSITE" id="PS50158"/>
    </source>
</evidence>
<dbReference type="GO" id="GO:0008270">
    <property type="term" value="F:zinc ion binding"/>
    <property type="evidence" value="ECO:0007669"/>
    <property type="project" value="UniProtKB-KW"/>
</dbReference>
<dbReference type="InterPro" id="IPR012337">
    <property type="entry name" value="RNaseH-like_sf"/>
</dbReference>
<feature type="region of interest" description="Disordered" evidence="3">
    <location>
        <begin position="203"/>
        <end position="278"/>
    </location>
</feature>
<organism evidence="5">
    <name type="scientific">Fagus sylvatica</name>
    <name type="common">Beechnut</name>
    <dbReference type="NCBI Taxonomy" id="28930"/>
    <lineage>
        <taxon>Eukaryota</taxon>
        <taxon>Viridiplantae</taxon>
        <taxon>Streptophyta</taxon>
        <taxon>Embryophyta</taxon>
        <taxon>Tracheophyta</taxon>
        <taxon>Spermatophyta</taxon>
        <taxon>Magnoliopsida</taxon>
        <taxon>eudicotyledons</taxon>
        <taxon>Gunneridae</taxon>
        <taxon>Pentapetalae</taxon>
        <taxon>rosids</taxon>
        <taxon>fabids</taxon>
        <taxon>Fagales</taxon>
        <taxon>Fagaceae</taxon>
        <taxon>Fagus</taxon>
    </lineage>
</organism>
<dbReference type="Pfam" id="PF14223">
    <property type="entry name" value="Retrotran_gag_2"/>
    <property type="match status" value="1"/>
</dbReference>
<sequence length="1004" mass="115831">MAIANGMMSFQFPRLTKQNFDNWSIRMKALLGSQDAWEIMEKGYEESQDETSLTPNQKEALQKSWKKDQQALTLIYQGLDEAMFEKVANATSSKQAWEILQNSLKGIDKVKKVRLQTLRSEFESLHMKESELVSNYFSRVLAIVNQFKRYGENMNDTRVVEKIPRSLTSKFDYIVVAIEESKDLESMTPDQLMGSLQAHEERLNKKKQEPLEQVLQSKLTLNEKRWRDSSQRGRGRGRGRGQGRGSRGSNGHSSHNNEDRAQNLQTMRDRGRGSFSRPYRRRYNKSNVKCNNCQRFGHYASECRSATNNVEEKANYVEDLNEEVEPTVLLAYKGENKEEENVWYLDTGASNHMCGNKAMFLELNESVVGNVTFGDLQSTSEGERSMLKSKKIPKELWTEAIDCAVYLSNRCPTRSVQGKTPQQAWSRKKPTVSHLHVFGSIAYVHVLDQERFKLDDKSEKYVFIGYDPSSKGYKLYNPSTKKVIVSRDMEFDEEGIWNWNTQEEEKYDFFPFPEEEEQVNEVPEVPTTPPPSPVSLVHESSSSSSSLEGSSSERQRGFRSLQDLYESTKNIDDITLFCLFADCEPTGFKEAVQDKKWRNAMDEEIKAIKKNDTWELTTLPWKEGNWRKVGVQDEEERKRRGGEIQSKIGALNKWSIFQMDVKSAFLNGYLEEEVYVEQPIGYVVKGQEGKVLKLKKALYGLKQAPRAWNSRIDKYFQEKGFSKCPHEHALYCKVHENGDILIVCLYVDDLIFTGNNPSMFEDFKKAMAREFEITDIGLMDYYLGIEVKQTEEEIFISQEGYAKEIFKKFEMLDCKLSLVRSLRYLTCIRPDILYGVGLVSRHMEASTMTHLKTAKRILRYVKGTLDFGLLYSPSKEFKLFGYSDSDWVGDIDDRKSTTGFVFYMGDTTFTWTSKKQPIVTLSTCEAEYVAATSSVCHAVWLRSLLKELHMSQVEATEIFVDNNLALALAKNSAFHDRSKHIDTRYHFIRECIARKEVQLEFVKS</sequence>
<feature type="compositionally biased region" description="Basic and acidic residues" evidence="3">
    <location>
        <begin position="255"/>
        <end position="272"/>
    </location>
</feature>
<dbReference type="InterPro" id="IPR054722">
    <property type="entry name" value="PolX-like_BBD"/>
</dbReference>
<evidence type="ECO:0000256" key="1">
    <source>
        <dbReference type="ARBA" id="ARBA00022750"/>
    </source>
</evidence>
<name>A0A2N9HY05_FAGSY</name>
<keyword evidence="2" id="KW-0862">Zinc</keyword>
<dbReference type="GO" id="GO:0004190">
    <property type="term" value="F:aspartic-type endopeptidase activity"/>
    <property type="evidence" value="ECO:0007669"/>
    <property type="project" value="UniProtKB-KW"/>
</dbReference>
<dbReference type="SUPFAM" id="SSF56672">
    <property type="entry name" value="DNA/RNA polymerases"/>
    <property type="match status" value="1"/>
</dbReference>
<dbReference type="InterPro" id="IPR001878">
    <property type="entry name" value="Znf_CCHC"/>
</dbReference>
<feature type="compositionally biased region" description="Basic and acidic residues" evidence="3">
    <location>
        <begin position="221"/>
        <end position="231"/>
    </location>
</feature>
<gene>
    <name evidence="5" type="ORF">FSB_LOCUS44443</name>
</gene>
<feature type="region of interest" description="Disordered" evidence="3">
    <location>
        <begin position="518"/>
        <end position="555"/>
    </location>
</feature>
<dbReference type="Pfam" id="PF25597">
    <property type="entry name" value="SH3_retrovirus"/>
    <property type="match status" value="1"/>
</dbReference>
<dbReference type="SUPFAM" id="SSF57756">
    <property type="entry name" value="Retrovirus zinc finger-like domains"/>
    <property type="match status" value="1"/>
</dbReference>
<proteinExistence type="predicted"/>
<keyword evidence="1" id="KW-0645">Protease</keyword>
<dbReference type="SUPFAM" id="SSF53098">
    <property type="entry name" value="Ribonuclease H-like"/>
    <property type="match status" value="1"/>
</dbReference>
<dbReference type="Pfam" id="PF07727">
    <property type="entry name" value="RVT_2"/>
    <property type="match status" value="1"/>
</dbReference>
<dbReference type="GO" id="GO:0003676">
    <property type="term" value="F:nucleic acid binding"/>
    <property type="evidence" value="ECO:0007669"/>
    <property type="project" value="InterPro"/>
</dbReference>
<dbReference type="AlphaFoldDB" id="A0A2N9HY05"/>
<dbReference type="PROSITE" id="PS50158">
    <property type="entry name" value="ZF_CCHC"/>
    <property type="match status" value="1"/>
</dbReference>